<sequence>MTRAAKRLCVTPQLNATSTPNGVKVLLPRNTGQDSPNASNNTLPMLDDSRDGSVVSQRKPKTSKRSAKRRKHYQQDMKRKIKQKKLKAKEQLKTNFLNTKKKLKREILANASKNKMVKNVIINPRVFTMPAKIKHSQLKKNCQNELLSSLSSTIPSFTKDKISFYSNGYPKWSGVFGEVVLCKINFLGITCAKKSIRGTMADLRAEALVLQHLAGSSFVPYLFGMLESGAILMEFVSSSKTSISLSQTLRSLLGKNKIKKSQWFKICRELVEGLAFIHERNILHNDLHGDNILLRPSLSPCIIDFGKATLITCPMVYDITPGSKEQAVYNKRHPHLAYELRNVPKTKQSEATDVYSLGYNFRNIGKFESIKDLIHVGSKMTTENPIGRYDLDDCSVNLSKDD</sequence>
<keyword evidence="4" id="KW-0067">ATP-binding</keyword>
<name>A0A7M5XP04_9CNID</name>
<dbReference type="SMART" id="SM00220">
    <property type="entry name" value="S_TKc"/>
    <property type="match status" value="1"/>
</dbReference>
<dbReference type="RefSeq" id="XP_066924648.1">
    <property type="nucleotide sequence ID" value="XM_067068547.1"/>
</dbReference>
<dbReference type="CDD" id="cd00180">
    <property type="entry name" value="PKc"/>
    <property type="match status" value="1"/>
</dbReference>
<evidence type="ECO:0000256" key="4">
    <source>
        <dbReference type="ARBA" id="ARBA00022840"/>
    </source>
</evidence>
<feature type="region of interest" description="Disordered" evidence="5">
    <location>
        <begin position="15"/>
        <end position="85"/>
    </location>
</feature>
<dbReference type="InterPro" id="IPR011009">
    <property type="entry name" value="Kinase-like_dom_sf"/>
</dbReference>
<dbReference type="InterPro" id="IPR050538">
    <property type="entry name" value="MAP_kinase_kinase_kinase"/>
</dbReference>
<dbReference type="GeneID" id="136811939"/>
<protein>
    <recommendedName>
        <fullName evidence="6">Protein kinase domain-containing protein</fullName>
    </recommendedName>
</protein>
<feature type="compositionally biased region" description="Basic residues" evidence="5">
    <location>
        <begin position="58"/>
        <end position="72"/>
    </location>
</feature>
<keyword evidence="1" id="KW-0808">Transferase</keyword>
<evidence type="ECO:0000259" key="6">
    <source>
        <dbReference type="PROSITE" id="PS50011"/>
    </source>
</evidence>
<organism evidence="7 8">
    <name type="scientific">Clytia hemisphaerica</name>
    <dbReference type="NCBI Taxonomy" id="252671"/>
    <lineage>
        <taxon>Eukaryota</taxon>
        <taxon>Metazoa</taxon>
        <taxon>Cnidaria</taxon>
        <taxon>Hydrozoa</taxon>
        <taxon>Hydroidolina</taxon>
        <taxon>Leptothecata</taxon>
        <taxon>Obeliida</taxon>
        <taxon>Clytiidae</taxon>
        <taxon>Clytia</taxon>
    </lineage>
</organism>
<dbReference type="PROSITE" id="PS50011">
    <property type="entry name" value="PROTEIN_KINASE_DOM"/>
    <property type="match status" value="1"/>
</dbReference>
<evidence type="ECO:0000313" key="8">
    <source>
        <dbReference type="Proteomes" id="UP000594262"/>
    </source>
</evidence>
<evidence type="ECO:0000256" key="2">
    <source>
        <dbReference type="ARBA" id="ARBA00022741"/>
    </source>
</evidence>
<dbReference type="Pfam" id="PF00069">
    <property type="entry name" value="Pkinase"/>
    <property type="match status" value="1"/>
</dbReference>
<feature type="compositionally biased region" description="Polar residues" evidence="5">
    <location>
        <begin position="30"/>
        <end position="43"/>
    </location>
</feature>
<evidence type="ECO:0000313" key="7">
    <source>
        <dbReference type="EnsemblMetazoa" id="CLYHEMP024847.2"/>
    </source>
</evidence>
<keyword evidence="3" id="KW-0418">Kinase</keyword>
<reference evidence="7" key="1">
    <citation type="submission" date="2021-01" db="UniProtKB">
        <authorList>
            <consortium name="EnsemblMetazoa"/>
        </authorList>
    </citation>
    <scope>IDENTIFICATION</scope>
</reference>
<feature type="domain" description="Protein kinase" evidence="6">
    <location>
        <begin position="165"/>
        <end position="402"/>
    </location>
</feature>
<dbReference type="GO" id="GO:0004672">
    <property type="term" value="F:protein kinase activity"/>
    <property type="evidence" value="ECO:0007669"/>
    <property type="project" value="InterPro"/>
</dbReference>
<dbReference type="Proteomes" id="UP000594262">
    <property type="component" value="Unplaced"/>
</dbReference>
<dbReference type="SUPFAM" id="SSF56112">
    <property type="entry name" value="Protein kinase-like (PK-like)"/>
    <property type="match status" value="1"/>
</dbReference>
<keyword evidence="2" id="KW-0547">Nucleotide-binding</keyword>
<evidence type="ECO:0000256" key="5">
    <source>
        <dbReference type="SAM" id="MobiDB-lite"/>
    </source>
</evidence>
<accession>A0A7M5XP04</accession>
<proteinExistence type="predicted"/>
<evidence type="ECO:0000256" key="3">
    <source>
        <dbReference type="ARBA" id="ARBA00022777"/>
    </source>
</evidence>
<evidence type="ECO:0000256" key="1">
    <source>
        <dbReference type="ARBA" id="ARBA00022679"/>
    </source>
</evidence>
<dbReference type="Gene3D" id="1.10.510.10">
    <property type="entry name" value="Transferase(Phosphotransferase) domain 1"/>
    <property type="match status" value="1"/>
</dbReference>
<dbReference type="GO" id="GO:0005524">
    <property type="term" value="F:ATP binding"/>
    <property type="evidence" value="ECO:0007669"/>
    <property type="project" value="UniProtKB-KW"/>
</dbReference>
<dbReference type="InterPro" id="IPR000719">
    <property type="entry name" value="Prot_kinase_dom"/>
</dbReference>
<dbReference type="PANTHER" id="PTHR48016">
    <property type="entry name" value="MAP KINASE KINASE KINASE SSK2-RELATED-RELATED"/>
    <property type="match status" value="1"/>
</dbReference>
<keyword evidence="8" id="KW-1185">Reference proteome</keyword>
<dbReference type="PANTHER" id="PTHR48016:SF56">
    <property type="entry name" value="MAPKK KINASE"/>
    <property type="match status" value="1"/>
</dbReference>
<dbReference type="AlphaFoldDB" id="A0A7M5XP04"/>
<dbReference type="EnsemblMetazoa" id="CLYHEMT024847.2">
    <property type="protein sequence ID" value="CLYHEMP024847.2"/>
    <property type="gene ID" value="CLYHEMG024847"/>
</dbReference>
<dbReference type="OrthoDB" id="535509at2759"/>